<protein>
    <submittedName>
        <fullName evidence="8">Chromate transport protein</fullName>
    </submittedName>
</protein>
<comment type="subcellular location">
    <subcellularLocation>
        <location evidence="1">Cell membrane</location>
        <topology evidence="1">Multi-pass membrane protein</topology>
    </subcellularLocation>
</comment>
<dbReference type="InterPro" id="IPR003370">
    <property type="entry name" value="Chromate_transpt"/>
</dbReference>
<keyword evidence="9" id="KW-1185">Reference proteome</keyword>
<feature type="transmembrane region" description="Helical" evidence="7">
    <location>
        <begin position="162"/>
        <end position="179"/>
    </location>
</feature>
<dbReference type="GO" id="GO:0015109">
    <property type="term" value="F:chromate transmembrane transporter activity"/>
    <property type="evidence" value="ECO:0007669"/>
    <property type="project" value="InterPro"/>
</dbReference>
<gene>
    <name evidence="8" type="ORF">HMPREF1705_02774</name>
</gene>
<proteinExistence type="inferred from homology"/>
<name>A0A0T5XCR1_9BACT</name>
<evidence type="ECO:0000256" key="2">
    <source>
        <dbReference type="ARBA" id="ARBA00005262"/>
    </source>
</evidence>
<evidence type="ECO:0000256" key="1">
    <source>
        <dbReference type="ARBA" id="ARBA00004651"/>
    </source>
</evidence>
<dbReference type="STRING" id="592015.HMPREF1705_02774"/>
<dbReference type="RefSeq" id="WP_009201754.1">
    <property type="nucleotide sequence ID" value="NZ_ACJX03000001.1"/>
</dbReference>
<evidence type="ECO:0000256" key="3">
    <source>
        <dbReference type="ARBA" id="ARBA00022475"/>
    </source>
</evidence>
<evidence type="ECO:0000256" key="4">
    <source>
        <dbReference type="ARBA" id="ARBA00022692"/>
    </source>
</evidence>
<reference evidence="9" key="1">
    <citation type="submission" date="2012-09" db="EMBL/GenBank/DDBJ databases">
        <authorList>
            <person name="Weinstock G."/>
            <person name="Sodergren E."/>
            <person name="Clifton S."/>
            <person name="Fulton L."/>
            <person name="Fulton B."/>
            <person name="Courtney L."/>
            <person name="Fronick C."/>
            <person name="Harrison M."/>
            <person name="Strong C."/>
            <person name="Farmer C."/>
            <person name="Delehaunty K."/>
            <person name="Markovic C."/>
            <person name="Hall O."/>
            <person name="Minx P."/>
            <person name="Tomlinson C."/>
            <person name="Mitreva M."/>
            <person name="Nelson J."/>
            <person name="Hou S."/>
            <person name="Wollam A."/>
            <person name="Pepin K.H."/>
            <person name="Johnson M."/>
            <person name="Bhonagiri V."/>
            <person name="Nash W.E."/>
            <person name="Suruliraj S."/>
            <person name="Warren W."/>
            <person name="Chinwalla A."/>
            <person name="Mardis E.R."/>
            <person name="Wilson R.K."/>
        </authorList>
    </citation>
    <scope>NUCLEOTIDE SEQUENCE [LARGE SCALE GENOMIC DNA]</scope>
    <source>
        <strain evidence="9">OS1</strain>
    </source>
</reference>
<evidence type="ECO:0000256" key="7">
    <source>
        <dbReference type="SAM" id="Phobius"/>
    </source>
</evidence>
<dbReference type="InterPro" id="IPR052518">
    <property type="entry name" value="CHR_Transporter"/>
</dbReference>
<dbReference type="Pfam" id="PF02417">
    <property type="entry name" value="Chromate_transp"/>
    <property type="match status" value="1"/>
</dbReference>
<keyword evidence="5 7" id="KW-1133">Transmembrane helix</keyword>
<evidence type="ECO:0000256" key="6">
    <source>
        <dbReference type="ARBA" id="ARBA00023136"/>
    </source>
</evidence>
<evidence type="ECO:0000313" key="8">
    <source>
        <dbReference type="EMBL" id="KRT35541.1"/>
    </source>
</evidence>
<dbReference type="EMBL" id="ACJX03000001">
    <property type="protein sequence ID" value="KRT35541.1"/>
    <property type="molecule type" value="Genomic_DNA"/>
</dbReference>
<evidence type="ECO:0000313" key="9">
    <source>
        <dbReference type="Proteomes" id="UP000005273"/>
    </source>
</evidence>
<dbReference type="Proteomes" id="UP000005273">
    <property type="component" value="Unassembled WGS sequence"/>
</dbReference>
<feature type="transmembrane region" description="Helical" evidence="7">
    <location>
        <begin position="77"/>
        <end position="99"/>
    </location>
</feature>
<feature type="transmembrane region" description="Helical" evidence="7">
    <location>
        <begin position="120"/>
        <end position="142"/>
    </location>
</feature>
<dbReference type="PANTHER" id="PTHR43663:SF1">
    <property type="entry name" value="CHROMATE TRANSPORTER"/>
    <property type="match status" value="1"/>
</dbReference>
<keyword evidence="6 7" id="KW-0472">Membrane</keyword>
<dbReference type="OrthoDB" id="9027281at2"/>
<dbReference type="GO" id="GO:0005886">
    <property type="term" value="C:plasma membrane"/>
    <property type="evidence" value="ECO:0007669"/>
    <property type="project" value="UniProtKB-SubCell"/>
</dbReference>
<dbReference type="AlphaFoldDB" id="A0A0T5XCR1"/>
<dbReference type="PANTHER" id="PTHR43663">
    <property type="entry name" value="CHROMATE TRANSPORT PROTEIN-RELATED"/>
    <property type="match status" value="1"/>
</dbReference>
<comment type="caution">
    <text evidence="8">The sequence shown here is derived from an EMBL/GenBank/DDBJ whole genome shotgun (WGS) entry which is preliminary data.</text>
</comment>
<evidence type="ECO:0000256" key="5">
    <source>
        <dbReference type="ARBA" id="ARBA00022989"/>
    </source>
</evidence>
<organism evidence="8 9">
    <name type="scientific">Acetomicrobium hydrogeniformans ATCC BAA-1850</name>
    <dbReference type="NCBI Taxonomy" id="592015"/>
    <lineage>
        <taxon>Bacteria</taxon>
        <taxon>Thermotogati</taxon>
        <taxon>Synergistota</taxon>
        <taxon>Synergistia</taxon>
        <taxon>Synergistales</taxon>
        <taxon>Acetomicrobiaceae</taxon>
        <taxon>Acetomicrobium</taxon>
    </lineage>
</organism>
<comment type="similarity">
    <text evidence="2">Belongs to the chromate ion transporter (CHR) (TC 2.A.51) family.</text>
</comment>
<dbReference type="eggNOG" id="COG2059">
    <property type="taxonomic scope" value="Bacteria"/>
</dbReference>
<sequence>MNELLLLALAFGRISLGSFAGGLASIALIYHEVVIHYHWLSPEEFEQMISLAQMSPGPIAVNAATYIGKRLAGLPGAAVATAFMVGTPIILLLTITYTIKFFSISTKAKHKITQSLRPGVAALLTASALRLLSSSLGEPIYILLTPLALFLLLKSKAKDQPSLAIILCGALAVATALAARAL</sequence>
<keyword evidence="3" id="KW-1003">Cell membrane</keyword>
<accession>A0A0T5XCR1</accession>
<keyword evidence="4 7" id="KW-0812">Transmembrane</keyword>